<evidence type="ECO:0000313" key="1">
    <source>
        <dbReference type="EMBL" id="TXG76599.1"/>
    </source>
</evidence>
<proteinExistence type="predicted"/>
<reference evidence="1 2" key="1">
    <citation type="submission" date="2018-09" db="EMBL/GenBank/DDBJ databases">
        <title>Metagenome Assembled Genomes from an Advanced Water Purification Facility.</title>
        <authorList>
            <person name="Stamps B.W."/>
            <person name="Spear J.R."/>
        </authorList>
    </citation>
    <scope>NUCLEOTIDE SEQUENCE [LARGE SCALE GENOMIC DNA]</scope>
    <source>
        <strain evidence="1">Bin_63_2</strain>
    </source>
</reference>
<gene>
    <name evidence="1" type="ORF">E6Q11_04330</name>
</gene>
<comment type="caution">
    <text evidence="1">The sequence shown here is derived from an EMBL/GenBank/DDBJ whole genome shotgun (WGS) entry which is preliminary data.</text>
</comment>
<accession>A0A5C7J5B8</accession>
<organism evidence="1 2">
    <name type="scientific">Candidatus Dojkabacteria bacterium</name>
    <dbReference type="NCBI Taxonomy" id="2099670"/>
    <lineage>
        <taxon>Bacteria</taxon>
        <taxon>Candidatus Dojkabacteria</taxon>
    </lineage>
</organism>
<evidence type="ECO:0000313" key="2">
    <source>
        <dbReference type="Proteomes" id="UP000321026"/>
    </source>
</evidence>
<protein>
    <submittedName>
        <fullName evidence="1">Uncharacterized protein</fullName>
    </submittedName>
</protein>
<dbReference type="EMBL" id="SSDS01000070">
    <property type="protein sequence ID" value="TXG76599.1"/>
    <property type="molecule type" value="Genomic_DNA"/>
</dbReference>
<name>A0A5C7J5B8_9BACT</name>
<dbReference type="Proteomes" id="UP000321026">
    <property type="component" value="Unassembled WGS sequence"/>
</dbReference>
<sequence>MNIKYFEKGDIITRVESVFGDASYCGDRMVLQGYDEKSKIIFLIGKDSYRVTTLSWANKPFDEGWELFPEKLYQEIIKENFGSSELTAIKKP</sequence>
<dbReference type="AlphaFoldDB" id="A0A5C7J5B8"/>